<dbReference type="InterPro" id="IPR036864">
    <property type="entry name" value="Zn2-C6_fun-type_DNA-bd_sf"/>
</dbReference>
<dbReference type="Proteomes" id="UP001595075">
    <property type="component" value="Unassembled WGS sequence"/>
</dbReference>
<dbReference type="PANTHER" id="PTHR47657:SF7">
    <property type="entry name" value="STEROL REGULATORY ELEMENT-BINDING PROTEIN ECM22"/>
    <property type="match status" value="1"/>
</dbReference>
<dbReference type="CDD" id="cd00067">
    <property type="entry name" value="GAL4"/>
    <property type="match status" value="1"/>
</dbReference>
<evidence type="ECO:0000313" key="4">
    <source>
        <dbReference type="EMBL" id="KAL2073853.1"/>
    </source>
</evidence>
<dbReference type="PROSITE" id="PS50048">
    <property type="entry name" value="ZN2_CY6_FUNGAL_2"/>
    <property type="match status" value="1"/>
</dbReference>
<feature type="region of interest" description="Disordered" evidence="2">
    <location>
        <begin position="1"/>
        <end position="50"/>
    </location>
</feature>
<dbReference type="EMBL" id="JAZHXI010000003">
    <property type="protein sequence ID" value="KAL2073853.1"/>
    <property type="molecule type" value="Genomic_DNA"/>
</dbReference>
<comment type="caution">
    <text evidence="4">The sequence shown here is derived from an EMBL/GenBank/DDBJ whole genome shotgun (WGS) entry which is preliminary data.</text>
</comment>
<evidence type="ECO:0000313" key="5">
    <source>
        <dbReference type="Proteomes" id="UP001595075"/>
    </source>
</evidence>
<keyword evidence="1" id="KW-0539">Nucleus</keyword>
<dbReference type="InterPro" id="IPR052400">
    <property type="entry name" value="Zn2-C6_fungal_TF"/>
</dbReference>
<dbReference type="Gene3D" id="4.10.240.10">
    <property type="entry name" value="Zn(2)-C6 fungal-type DNA-binding domain"/>
    <property type="match status" value="1"/>
</dbReference>
<sequence>MNSSSNTPSDDSSETLQSDSAAVSQNQQWSSAMNDGSAKKRGRKGHTKSRTGCLNCKRARIKCKENRPSCDYCAHRDLTCEWPEMQMAPAGTLTNTPCPTSFIQRNPQLLPPVFTIQDFRLFDHFVKSAYPSHPIGNDAVWTHEVPSIAPDYDFLLHAMLALAAADISAKNSDKQLRVTAMSHRVKSIESLNKAIEGGVETFVKGNAMLATCFALLFHSVLIDDGLGEYMSFIRGTVAVGMKMGYGQMKFLFVKAFGDEQLELLGPALKLAPLVHPDVTRAACRSVEKFGFMCEKESELLLYGKLLSIARNLVTSSQDAYMELRKYYAVFMFMSQQDFVSFIDPANTVGRLIQAHFVSIQLIMTPVTDIELALRQEAKSMEGPSDTHRSRPTVGWLRPLHTDIPPDIAEYFQWTLWVEQEVLNGKLHTGIYD</sequence>
<name>A0ABR4CWX2_9HELO</name>
<dbReference type="PANTHER" id="PTHR47657">
    <property type="entry name" value="STEROL REGULATORY ELEMENT-BINDING PROTEIN ECM22"/>
    <property type="match status" value="1"/>
</dbReference>
<accession>A0ABR4CWX2</accession>
<protein>
    <recommendedName>
        <fullName evidence="3">Zn(2)-C6 fungal-type domain-containing protein</fullName>
    </recommendedName>
</protein>
<reference evidence="4 5" key="1">
    <citation type="journal article" date="2024" name="Commun. Biol.">
        <title>Comparative genomic analysis of thermophilic fungi reveals convergent evolutionary adaptations and gene losses.</title>
        <authorList>
            <person name="Steindorff A.S."/>
            <person name="Aguilar-Pontes M.V."/>
            <person name="Robinson A.J."/>
            <person name="Andreopoulos B."/>
            <person name="LaButti K."/>
            <person name="Kuo A."/>
            <person name="Mondo S."/>
            <person name="Riley R."/>
            <person name="Otillar R."/>
            <person name="Haridas S."/>
            <person name="Lipzen A."/>
            <person name="Grimwood J."/>
            <person name="Schmutz J."/>
            <person name="Clum A."/>
            <person name="Reid I.D."/>
            <person name="Moisan M.C."/>
            <person name="Butler G."/>
            <person name="Nguyen T.T.M."/>
            <person name="Dewar K."/>
            <person name="Conant G."/>
            <person name="Drula E."/>
            <person name="Henrissat B."/>
            <person name="Hansel C."/>
            <person name="Singer S."/>
            <person name="Hutchinson M.I."/>
            <person name="de Vries R.P."/>
            <person name="Natvig D.O."/>
            <person name="Powell A.J."/>
            <person name="Tsang A."/>
            <person name="Grigoriev I.V."/>
        </authorList>
    </citation>
    <scope>NUCLEOTIDE SEQUENCE [LARGE SCALE GENOMIC DNA]</scope>
    <source>
        <strain evidence="4 5">CBS 494.80</strain>
    </source>
</reference>
<feature type="compositionally biased region" description="Low complexity" evidence="2">
    <location>
        <begin position="1"/>
        <end position="10"/>
    </location>
</feature>
<dbReference type="Pfam" id="PF11951">
    <property type="entry name" value="Fungal_trans_2"/>
    <property type="match status" value="1"/>
</dbReference>
<keyword evidence="5" id="KW-1185">Reference proteome</keyword>
<feature type="compositionally biased region" description="Basic residues" evidence="2">
    <location>
        <begin position="39"/>
        <end position="49"/>
    </location>
</feature>
<feature type="domain" description="Zn(2)-C6 fungal-type" evidence="3">
    <location>
        <begin position="52"/>
        <end position="82"/>
    </location>
</feature>
<dbReference type="SUPFAM" id="SSF57701">
    <property type="entry name" value="Zn2/Cys6 DNA-binding domain"/>
    <property type="match status" value="1"/>
</dbReference>
<gene>
    <name evidence="4" type="ORF">VTL71DRAFT_11179</name>
</gene>
<organism evidence="4 5">
    <name type="scientific">Oculimacula yallundae</name>
    <dbReference type="NCBI Taxonomy" id="86028"/>
    <lineage>
        <taxon>Eukaryota</taxon>
        <taxon>Fungi</taxon>
        <taxon>Dikarya</taxon>
        <taxon>Ascomycota</taxon>
        <taxon>Pezizomycotina</taxon>
        <taxon>Leotiomycetes</taxon>
        <taxon>Helotiales</taxon>
        <taxon>Ploettnerulaceae</taxon>
        <taxon>Oculimacula</taxon>
    </lineage>
</organism>
<evidence type="ECO:0000256" key="1">
    <source>
        <dbReference type="ARBA" id="ARBA00023242"/>
    </source>
</evidence>
<dbReference type="InterPro" id="IPR001138">
    <property type="entry name" value="Zn2Cys6_DnaBD"/>
</dbReference>
<dbReference type="PROSITE" id="PS00463">
    <property type="entry name" value="ZN2_CY6_FUNGAL_1"/>
    <property type="match status" value="1"/>
</dbReference>
<feature type="compositionally biased region" description="Polar residues" evidence="2">
    <location>
        <begin position="14"/>
        <end position="34"/>
    </location>
</feature>
<evidence type="ECO:0000259" key="3">
    <source>
        <dbReference type="PROSITE" id="PS50048"/>
    </source>
</evidence>
<proteinExistence type="predicted"/>
<evidence type="ECO:0000256" key="2">
    <source>
        <dbReference type="SAM" id="MobiDB-lite"/>
    </source>
</evidence>
<dbReference type="InterPro" id="IPR021858">
    <property type="entry name" value="Fun_TF"/>
</dbReference>
<dbReference type="Pfam" id="PF00172">
    <property type="entry name" value="Zn_clus"/>
    <property type="match status" value="1"/>
</dbReference>
<dbReference type="SMART" id="SM00066">
    <property type="entry name" value="GAL4"/>
    <property type="match status" value="1"/>
</dbReference>